<evidence type="ECO:0000313" key="12">
    <source>
        <dbReference type="EMBL" id="QSL66912.1"/>
    </source>
</evidence>
<dbReference type="CDD" id="cd24132">
    <property type="entry name" value="ASKHA_NBD_OSGEP_like_euk"/>
    <property type="match status" value="1"/>
</dbReference>
<dbReference type="InterPro" id="IPR034680">
    <property type="entry name" value="Kae1_archaea_euk"/>
</dbReference>
<dbReference type="GO" id="GO:0000408">
    <property type="term" value="C:EKC/KEOPS complex"/>
    <property type="evidence" value="ECO:0007669"/>
    <property type="project" value="InterPro"/>
</dbReference>
<feature type="binding site" evidence="8">
    <location>
        <position position="301"/>
    </location>
    <ligand>
        <name>substrate</name>
    </ligand>
</feature>
<feature type="binding site" evidence="8">
    <location>
        <position position="189"/>
    </location>
    <ligand>
        <name>substrate</name>
    </ligand>
</feature>
<accession>A0A899G453</accession>
<feature type="domain" description="Gcp-like" evidence="11">
    <location>
        <begin position="53"/>
        <end position="335"/>
    </location>
</feature>
<feature type="binding site" evidence="8">
    <location>
        <position position="208"/>
    </location>
    <ligand>
        <name>substrate</name>
    </ligand>
</feature>
<evidence type="ECO:0000256" key="8">
    <source>
        <dbReference type="HAMAP-Rule" id="MF_03180"/>
    </source>
</evidence>
<evidence type="ECO:0000256" key="10">
    <source>
        <dbReference type="SAM" id="Coils"/>
    </source>
</evidence>
<dbReference type="GO" id="GO:0006364">
    <property type="term" value="P:rRNA processing"/>
    <property type="evidence" value="ECO:0007669"/>
    <property type="project" value="UniProtKB-UniRule"/>
</dbReference>
<proteinExistence type="inferred from homology"/>
<evidence type="ECO:0000256" key="9">
    <source>
        <dbReference type="RuleBase" id="RU368027"/>
    </source>
</evidence>
<dbReference type="SUPFAM" id="SSF53067">
    <property type="entry name" value="Actin-like ATPase domain"/>
    <property type="match status" value="1"/>
</dbReference>
<dbReference type="GO" id="GO:0005730">
    <property type="term" value="C:nucleolus"/>
    <property type="evidence" value="ECO:0007669"/>
    <property type="project" value="UniProtKB-SubCell"/>
</dbReference>
<dbReference type="Pfam" id="PF00814">
    <property type="entry name" value="TsaD"/>
    <property type="match status" value="1"/>
</dbReference>
<dbReference type="InterPro" id="IPR017861">
    <property type="entry name" value="KAE1/TsaD"/>
</dbReference>
<evidence type="ECO:0000256" key="4">
    <source>
        <dbReference type="ARBA" id="ARBA00022723"/>
    </source>
</evidence>
<dbReference type="FunFam" id="3.30.420.40:FF:000038">
    <property type="entry name" value="Probable tRNA N6-adenosine threonylcarbamoyltransferase"/>
    <property type="match status" value="1"/>
</dbReference>
<keyword evidence="5 8" id="KW-0539">Nucleus</keyword>
<dbReference type="InterPro" id="IPR017860">
    <property type="entry name" value="Peptidase_M22_CS"/>
</dbReference>
<feature type="coiled-coil region" evidence="10">
    <location>
        <begin position="374"/>
        <end position="401"/>
    </location>
</feature>
<dbReference type="AlphaFoldDB" id="A0A899G453"/>
<dbReference type="GO" id="GO:1990904">
    <property type="term" value="C:ribonucleoprotein complex"/>
    <property type="evidence" value="ECO:0007669"/>
    <property type="project" value="UniProtKB-KW"/>
</dbReference>
<comment type="subcellular location">
    <subcellularLocation>
        <location evidence="8">Cytoplasm</location>
    </subcellularLocation>
    <subcellularLocation>
        <location evidence="8">Nucleus</location>
    </subcellularLocation>
    <subcellularLocation>
        <location evidence="9">Nucleus</location>
        <location evidence="9">Nucleolus</location>
    </subcellularLocation>
</comment>
<dbReference type="HAMAP" id="MF_01446">
    <property type="entry name" value="Kae1"/>
    <property type="match status" value="1"/>
</dbReference>
<dbReference type="PANTHER" id="PTHR11735:SF14">
    <property type="entry name" value="TRNA N6-ADENOSINE THREONYLCARBAMOYLTRANSFERASE"/>
    <property type="match status" value="1"/>
</dbReference>
<dbReference type="OrthoDB" id="10254073at2759"/>
<keyword evidence="6 8" id="KW-0012">Acyltransferase</keyword>
<evidence type="ECO:0000313" key="13">
    <source>
        <dbReference type="Proteomes" id="UP000663699"/>
    </source>
</evidence>
<evidence type="ECO:0000259" key="11">
    <source>
        <dbReference type="Pfam" id="PF00814"/>
    </source>
</evidence>
<dbReference type="GO" id="GO:0061711">
    <property type="term" value="F:tRNA N(6)-L-threonylcarbamoyladenine synthase activity"/>
    <property type="evidence" value="ECO:0007669"/>
    <property type="project" value="UniProtKB-EC"/>
</dbReference>
<comment type="cofactor">
    <cofactor evidence="8">
        <name>a divalent metal cation</name>
        <dbReference type="ChEBI" id="CHEBI:60240"/>
    </cofactor>
    <text evidence="8">Binds 1 divalent metal cation per subunit.</text>
</comment>
<reference evidence="12" key="1">
    <citation type="submission" date="2020-06" db="EMBL/GenBank/DDBJ databases">
        <title>Genomes of multiple members of Pneumocystis genus reveal paths to human pathogen Pneumocystis jirovecii.</title>
        <authorList>
            <person name="Cisse O.H."/>
            <person name="Ma L."/>
            <person name="Dekker J."/>
            <person name="Khil P."/>
            <person name="Jo J."/>
            <person name="Brenchley J."/>
            <person name="Blair R."/>
            <person name="Pahar B."/>
            <person name="Chabe M."/>
            <person name="Van Rompay K.A."/>
            <person name="Keesler R."/>
            <person name="Sukura A."/>
            <person name="Hirsch V."/>
            <person name="Kutty G."/>
            <person name="Liu Y."/>
            <person name="Peng L."/>
            <person name="Chen J."/>
            <person name="Song J."/>
            <person name="Weissenbacher-Lang C."/>
            <person name="Xu J."/>
            <person name="Upham N.S."/>
            <person name="Stajich J.E."/>
            <person name="Cuomo C.A."/>
            <person name="Cushion M.T."/>
            <person name="Kovacs J.A."/>
        </authorList>
    </citation>
    <scope>NUCLEOTIDE SEQUENCE</scope>
    <source>
        <strain evidence="12">2A</strain>
    </source>
</reference>
<feature type="binding site" evidence="8">
    <location>
        <position position="329"/>
    </location>
    <ligand>
        <name>a divalent metal cation</name>
        <dbReference type="ChEBI" id="CHEBI:60240"/>
    </ligand>
</feature>
<dbReference type="Proteomes" id="UP000663699">
    <property type="component" value="Chromosome 15"/>
</dbReference>
<dbReference type="InterPro" id="IPR000905">
    <property type="entry name" value="Gcp-like_dom"/>
</dbReference>
<keyword evidence="13" id="KW-1185">Reference proteome</keyword>
<dbReference type="InterPro" id="IPR043129">
    <property type="entry name" value="ATPase_NBD"/>
</dbReference>
<evidence type="ECO:0000256" key="5">
    <source>
        <dbReference type="ARBA" id="ARBA00023242"/>
    </source>
</evidence>
<dbReference type="GO" id="GO:0005737">
    <property type="term" value="C:cytoplasm"/>
    <property type="evidence" value="ECO:0007669"/>
    <property type="project" value="UniProtKB-SubCell"/>
</dbReference>
<keyword evidence="3 8" id="KW-0819">tRNA processing</keyword>
<evidence type="ECO:0000256" key="6">
    <source>
        <dbReference type="ARBA" id="ARBA00023315"/>
    </source>
</evidence>
<feature type="coiled-coil region" evidence="10">
    <location>
        <begin position="468"/>
        <end position="495"/>
    </location>
</feature>
<dbReference type="PANTHER" id="PTHR11735">
    <property type="entry name" value="TRNA N6-ADENOSINE THREONYLCARBAMOYLTRANSFERASE"/>
    <property type="match status" value="1"/>
</dbReference>
<comment type="catalytic activity">
    <reaction evidence="7 8">
        <text>L-threonylcarbamoyladenylate + adenosine(37) in tRNA = N(6)-L-threonylcarbamoyladenosine(37) in tRNA + AMP + H(+)</text>
        <dbReference type="Rhea" id="RHEA:37059"/>
        <dbReference type="Rhea" id="RHEA-COMP:10162"/>
        <dbReference type="Rhea" id="RHEA-COMP:10163"/>
        <dbReference type="ChEBI" id="CHEBI:15378"/>
        <dbReference type="ChEBI" id="CHEBI:73682"/>
        <dbReference type="ChEBI" id="CHEBI:74411"/>
        <dbReference type="ChEBI" id="CHEBI:74418"/>
        <dbReference type="ChEBI" id="CHEBI:456215"/>
        <dbReference type="EC" id="2.3.1.234"/>
    </reaction>
</comment>
<evidence type="ECO:0000256" key="7">
    <source>
        <dbReference type="ARBA" id="ARBA00048117"/>
    </source>
</evidence>
<keyword evidence="2 8" id="KW-0808">Transferase</keyword>
<dbReference type="GO" id="GO:0002949">
    <property type="term" value="P:tRNA threonylcarbamoyladenosine modification"/>
    <property type="evidence" value="ECO:0007669"/>
    <property type="project" value="UniProtKB-UniRule"/>
</dbReference>
<keyword evidence="10" id="KW-0175">Coiled coil</keyword>
<keyword evidence="9" id="KW-0687">Ribonucleoprotein</keyword>
<gene>
    <name evidence="12" type="ORF">MERGE_001299</name>
</gene>
<evidence type="ECO:0000256" key="2">
    <source>
        <dbReference type="ARBA" id="ARBA00022679"/>
    </source>
</evidence>
<comment type="similarity">
    <text evidence="9">Belongs to the RRP36 family.</text>
</comment>
<dbReference type="NCBIfam" id="TIGR00329">
    <property type="entry name" value="gcp_kae1"/>
    <property type="match status" value="1"/>
</dbReference>
<dbReference type="Pfam" id="PF06102">
    <property type="entry name" value="RRP36"/>
    <property type="match status" value="1"/>
</dbReference>
<dbReference type="PRINTS" id="PR00789">
    <property type="entry name" value="OSIALOPTASE"/>
</dbReference>
<keyword evidence="4 8" id="KW-0479">Metal-binding</keyword>
<feature type="binding site" evidence="8">
    <location>
        <position position="157"/>
    </location>
    <ligand>
        <name>a divalent metal cation</name>
        <dbReference type="ChEBI" id="CHEBI:60240"/>
    </ligand>
</feature>
<dbReference type="FunFam" id="3.30.420.40:FF:000295">
    <property type="entry name" value="Probable tRNA N6-adenosine threonylcarbamoyltransferase"/>
    <property type="match status" value="1"/>
</dbReference>
<name>A0A899G453_9ASCO</name>
<feature type="binding site" evidence="8">
    <location>
        <position position="204"/>
    </location>
    <ligand>
        <name>substrate</name>
    </ligand>
</feature>
<sequence length="571" mass="65078">MHSSVPEHSSRMKEIPGELYIRDLFSLGLEGSANKMGVGIIKHPVEGPAEMIVNLRHTYITPPGEGFLPKHTAKHHRKWAIRLIKEAMKKSGLKMKDFNCICFTKGPGMGAPLQTVAVIARTLSILHNIPLVGVNHCIGHIEMGREITGAIDPIILYVSGGNTQVIAYAKHRYRIFGETLDIAVGNCLDRFARTIYISNDPSPGYNIEKLAKKGKVLIELPYTVKGMDCSFSGILSAIESIANEYFDENTKEFRKDSPYTKEDLCFSLQENVFSMLVEITERAMAHVDSKEVLIVGGVGCNERLQEMMNLMAQSRGGKLFSTDERFCIDNGLMIAHAGDQESQGIEKELSKIPFGVLVSAKDDLDNASNIKQKHQKMLDAKKQLKINKENQEKLIKKKRSNKNAPLEMSSKKPVSRFRKVVPLTKIERRDPRFDFQDRVNLTNLSSKYSFVKDYQQEELQLLKHRLKLEKNNDKKEQIKKTIISMESKLLAAQNKEEATRVLREHKKNERIKVKLGKKPFFLKKKEQKKLIEANKLSKLEGTKALDKYMKRKDKKLASKERKRLFKYRYGS</sequence>
<evidence type="ECO:0000256" key="3">
    <source>
        <dbReference type="ARBA" id="ARBA00022694"/>
    </source>
</evidence>
<organism evidence="12 13">
    <name type="scientific">Pneumocystis wakefieldiae</name>
    <dbReference type="NCBI Taxonomy" id="38082"/>
    <lineage>
        <taxon>Eukaryota</taxon>
        <taxon>Fungi</taxon>
        <taxon>Dikarya</taxon>
        <taxon>Ascomycota</taxon>
        <taxon>Taphrinomycotina</taxon>
        <taxon>Pneumocystomycetes</taxon>
        <taxon>Pneumocystaceae</taxon>
        <taxon>Pneumocystis</taxon>
    </lineage>
</organism>
<comment type="subunit">
    <text evidence="9">Associates with 90S and pre-40S pre-ribosomal particles.</text>
</comment>
<dbReference type="Gene3D" id="3.30.420.40">
    <property type="match status" value="2"/>
</dbReference>
<keyword evidence="1 8" id="KW-0963">Cytoplasm</keyword>
<dbReference type="PROSITE" id="PS01016">
    <property type="entry name" value="GLYCOPROTEASE"/>
    <property type="match status" value="1"/>
</dbReference>
<dbReference type="EMBL" id="CP054546">
    <property type="protein sequence ID" value="QSL66912.1"/>
    <property type="molecule type" value="Genomic_DNA"/>
</dbReference>
<evidence type="ECO:0000256" key="1">
    <source>
        <dbReference type="ARBA" id="ARBA00022490"/>
    </source>
</evidence>
<keyword evidence="9" id="KW-0690">Ribosome biogenesis</keyword>
<dbReference type="InterPro" id="IPR009292">
    <property type="entry name" value="RRP36"/>
</dbReference>
<comment type="similarity">
    <text evidence="8">Belongs to the KAE1 / TsaD family.</text>
</comment>
<feature type="binding site" evidence="8">
    <location>
        <position position="136"/>
    </location>
    <ligand>
        <name>a divalent metal cation</name>
        <dbReference type="ChEBI" id="CHEBI:60240"/>
    </ligand>
</feature>
<feature type="binding site" evidence="8">
    <location>
        <begin position="157"/>
        <end position="161"/>
    </location>
    <ligand>
        <name>substrate</name>
    </ligand>
</feature>
<dbReference type="GO" id="GO:0046872">
    <property type="term" value="F:metal ion binding"/>
    <property type="evidence" value="ECO:0007669"/>
    <property type="project" value="UniProtKB-KW"/>
</dbReference>
<comment type="function">
    <text evidence="9">Component of the 90S pre-ribosome involved in the maturation of rRNAs. Required for early cleavages of the pre-RNAs in the 40S ribosomal subunit maturation pathway.</text>
</comment>
<feature type="binding site" evidence="8">
    <location>
        <position position="140"/>
    </location>
    <ligand>
        <name>a divalent metal cation</name>
        <dbReference type="ChEBI" id="CHEBI:60240"/>
    </ligand>
</feature>
<keyword evidence="9" id="KW-0698">rRNA processing</keyword>
<protein>
    <recommendedName>
        <fullName evidence="9">rRNA biogenesis protein RRP36</fullName>
    </recommendedName>
</protein>